<dbReference type="GO" id="GO:0043856">
    <property type="term" value="F:anti-sigma factor antagonist activity"/>
    <property type="evidence" value="ECO:0007669"/>
    <property type="project" value="InterPro"/>
</dbReference>
<evidence type="ECO:0000256" key="2">
    <source>
        <dbReference type="RuleBase" id="RU003749"/>
    </source>
</evidence>
<evidence type="ECO:0000313" key="4">
    <source>
        <dbReference type="EMBL" id="ABM06955.1"/>
    </source>
</evidence>
<organism evidence="4 5">
    <name type="scientific">Paenarthrobacter aurescens (strain TC1)</name>
    <dbReference type="NCBI Taxonomy" id="290340"/>
    <lineage>
        <taxon>Bacteria</taxon>
        <taxon>Bacillati</taxon>
        <taxon>Actinomycetota</taxon>
        <taxon>Actinomycetes</taxon>
        <taxon>Micrococcales</taxon>
        <taxon>Micrococcaceae</taxon>
        <taxon>Paenarthrobacter</taxon>
    </lineage>
</organism>
<dbReference type="InterPro" id="IPR036513">
    <property type="entry name" value="STAS_dom_sf"/>
</dbReference>
<evidence type="ECO:0000259" key="3">
    <source>
        <dbReference type="PROSITE" id="PS50801"/>
    </source>
</evidence>
<dbReference type="PANTHER" id="PTHR33495">
    <property type="entry name" value="ANTI-SIGMA FACTOR ANTAGONIST TM_1081-RELATED-RELATED"/>
    <property type="match status" value="1"/>
</dbReference>
<dbReference type="PROSITE" id="PS50801">
    <property type="entry name" value="STAS"/>
    <property type="match status" value="1"/>
</dbReference>
<evidence type="ECO:0000313" key="5">
    <source>
        <dbReference type="Proteomes" id="UP000000637"/>
    </source>
</evidence>
<keyword evidence="5" id="KW-1185">Reference proteome</keyword>
<dbReference type="Proteomes" id="UP000000637">
    <property type="component" value="Chromosome"/>
</dbReference>
<name>A1RAE6_PAEAT</name>
<dbReference type="Gene3D" id="3.30.750.24">
    <property type="entry name" value="STAS domain"/>
    <property type="match status" value="1"/>
</dbReference>
<reference evidence="4 5" key="1">
    <citation type="journal article" date="2006" name="PLoS Genet.">
        <title>Secrets of soil survival revealed by the genome sequence of Arthrobacter aurescens TC1.</title>
        <authorList>
            <person name="Mongodin E.F."/>
            <person name="Shapir N."/>
            <person name="Daugherty S.C."/>
            <person name="DeBoy R.T."/>
            <person name="Emerson J.B."/>
            <person name="Shvartzbeyn A."/>
            <person name="Radune D."/>
            <person name="Vamathevan J."/>
            <person name="Riggs F."/>
            <person name="Grinberg V."/>
            <person name="Khouri H."/>
            <person name="Wackett L.P."/>
            <person name="Nelson K.E."/>
            <person name="Sadowsky M.J."/>
        </authorList>
    </citation>
    <scope>NUCLEOTIDE SEQUENCE [LARGE SCALE GENOMIC DNA]</scope>
    <source>
        <strain evidence="4 5">TC1</strain>
    </source>
</reference>
<evidence type="ECO:0000256" key="1">
    <source>
        <dbReference type="ARBA" id="ARBA00009013"/>
    </source>
</evidence>
<dbReference type="eggNOG" id="COG1366">
    <property type="taxonomic scope" value="Bacteria"/>
</dbReference>
<protein>
    <recommendedName>
        <fullName evidence="2">Anti-sigma factor antagonist</fullName>
    </recommendedName>
</protein>
<dbReference type="Pfam" id="PF01740">
    <property type="entry name" value="STAS"/>
    <property type="match status" value="1"/>
</dbReference>
<dbReference type="CDD" id="cd07043">
    <property type="entry name" value="STAS_anti-anti-sigma_factors"/>
    <property type="match status" value="1"/>
</dbReference>
<dbReference type="STRING" id="290340.AAur_3515"/>
<dbReference type="KEGG" id="aau:AAur_3515"/>
<dbReference type="PANTHER" id="PTHR33495:SF2">
    <property type="entry name" value="ANTI-SIGMA FACTOR ANTAGONIST TM_1081-RELATED"/>
    <property type="match status" value="1"/>
</dbReference>
<dbReference type="InterPro" id="IPR002645">
    <property type="entry name" value="STAS_dom"/>
</dbReference>
<feature type="domain" description="STAS" evidence="3">
    <location>
        <begin position="3"/>
        <end position="112"/>
    </location>
</feature>
<gene>
    <name evidence="4" type="ordered locus">AAur_3515</name>
</gene>
<sequence>MQMQFSYEVNDSYAEVKGVGRLNMVAAPKLREVVAEVVAGGSSRVVVNLTETDFMDSSGLGALIGCLKAARQAGGDLRIAGVQPQVKMVLELTNMDRVLTAYPTAEAAFGDD</sequence>
<accession>A1RAE6</accession>
<comment type="similarity">
    <text evidence="1 2">Belongs to the anti-sigma-factor antagonist family.</text>
</comment>
<dbReference type="EMBL" id="CP000474">
    <property type="protein sequence ID" value="ABM06955.1"/>
    <property type="molecule type" value="Genomic_DNA"/>
</dbReference>
<dbReference type="HOGENOM" id="CLU_115403_6_4_11"/>
<dbReference type="InterPro" id="IPR003658">
    <property type="entry name" value="Anti-sigma_ant"/>
</dbReference>
<dbReference type="SUPFAM" id="SSF52091">
    <property type="entry name" value="SpoIIaa-like"/>
    <property type="match status" value="1"/>
</dbReference>
<proteinExistence type="inferred from homology"/>
<dbReference type="NCBIfam" id="TIGR00377">
    <property type="entry name" value="ant_ant_sig"/>
    <property type="match status" value="1"/>
</dbReference>
<dbReference type="AlphaFoldDB" id="A1RAE6"/>